<reference evidence="3 4" key="1">
    <citation type="journal article" date="2015" name="Nature">
        <title>rRNA introns, odd ribosomes, and small enigmatic genomes across a large radiation of phyla.</title>
        <authorList>
            <person name="Brown C.T."/>
            <person name="Hug L.A."/>
            <person name="Thomas B.C."/>
            <person name="Sharon I."/>
            <person name="Castelle C.J."/>
            <person name="Singh A."/>
            <person name="Wilkins M.J."/>
            <person name="Williams K.H."/>
            <person name="Banfield J.F."/>
        </authorList>
    </citation>
    <scope>NUCLEOTIDE SEQUENCE [LARGE SCALE GENOMIC DNA]</scope>
</reference>
<keyword evidence="1" id="KW-0472">Membrane</keyword>
<protein>
    <recommendedName>
        <fullName evidence="2">DUF11 domain-containing protein</fullName>
    </recommendedName>
</protein>
<dbReference type="Pfam" id="PF01345">
    <property type="entry name" value="DUF11"/>
    <property type="match status" value="1"/>
</dbReference>
<evidence type="ECO:0000313" key="4">
    <source>
        <dbReference type="Proteomes" id="UP000035648"/>
    </source>
</evidence>
<dbReference type="SUPFAM" id="SSF51445">
    <property type="entry name" value="(Trans)glycosidases"/>
    <property type="match status" value="1"/>
</dbReference>
<dbReference type="NCBIfam" id="TIGR01451">
    <property type="entry name" value="B_ant_repeat"/>
    <property type="match status" value="1"/>
</dbReference>
<dbReference type="Gene3D" id="3.20.20.80">
    <property type="entry name" value="Glycosidases"/>
    <property type="match status" value="1"/>
</dbReference>
<dbReference type="InterPro" id="IPR001434">
    <property type="entry name" value="OmcB-like_DUF11"/>
</dbReference>
<dbReference type="Proteomes" id="UP000035648">
    <property type="component" value="Chromosome"/>
</dbReference>
<dbReference type="EMBL" id="CP011213">
    <property type="protein sequence ID" value="AKM82652.1"/>
    <property type="molecule type" value="Genomic_DNA"/>
</dbReference>
<dbReference type="KEGG" id="bbgw:UT28_C0001G0875"/>
<evidence type="ECO:0000259" key="2">
    <source>
        <dbReference type="Pfam" id="PF01345"/>
    </source>
</evidence>
<evidence type="ECO:0000313" key="3">
    <source>
        <dbReference type="EMBL" id="AKM82652.1"/>
    </source>
</evidence>
<dbReference type="InterPro" id="IPR013783">
    <property type="entry name" value="Ig-like_fold"/>
</dbReference>
<dbReference type="Gene3D" id="2.60.120.260">
    <property type="entry name" value="Galactose-binding domain-like"/>
    <property type="match status" value="2"/>
</dbReference>
<feature type="domain" description="DUF11" evidence="2">
    <location>
        <begin position="914"/>
        <end position="995"/>
    </location>
</feature>
<dbReference type="STRING" id="1618337.UT28_C0001G0875"/>
<proteinExistence type="predicted"/>
<sequence length="1144" mass="125601">MRKPSGNYLNYIYFIAGLVIIGLSVFLWPRGTKASIPTFGTPTANKTVLNKYEMFELTIPLSATYDNPFRASATNETFVDGNQTQSGYGITLDAYIQLPLKDGVSKTIKVPGFYNVDYKTPMADNPNNTNNTFAVNSGWRWNIRYAGSEAGTYKYYLKVVDKNGSTCYPTNCSPSSSTQFLVGSTPDPKTPHGFVRKSTKNPGFFEYDDGTPFVQIGSQMDAFDIYKYPTLAANGFNFSRTWLTNGAQSSIFRNTTPAIWRAGVKDNEETYVGYRHYSTDAKKTGKFGLKTAVGPNPSFSKTTTLAPSGTILSSQNNIGALPSTCYTASAWVKTANSFNGTLTFSAATDGRSPIRVNSQSLTGVKDWTELTVGPFKTPSDANHISITSQLNSSAKGDVYMDDVALFQTTQSNGVCSNTHAYAPNEVNLLWDPGYEYGNPMGNPSVLFMENLGRFEYIVKQAEVNGVVLQPCIFDYKVWGNYSGDKSNWAAFYGSVDGDANIYSNFWKTDTNEFKSQQYALRYLIARYGYSPAIGFWELTNEMYRVDKATNSDAPDHLVWVNAIGDYLKSIDYNNRLMTNSYNNGYDYTTFADPAKTGIEIYSRHNYIYDETTHKQGRDEITYAINTFRYFKENGYGNTLLTTLLGLGGEYGVVSNLNGQHNSHWVDVSEGYVAKEGLTPTQASVYCQSDGTNCDNTGIVFHNTLWASAILQGFKNVHNVFSGELLFNNVYGDKWIAQAKGVSYFSKKLPFYNSSAQILATPDIADVNATSLMDLVNGSTISVVQPTSSNANIRAFGRKSGEQAFLWVQNAHNIWGDRIQQKQSISNVSGDLTIPGFTANKQFTVSYYNTYNARVTRTATVNSDSTGKIKLTSSVSGGIAGIVLGTDTNAINNTDSRPDVAIIITPTSSIKPIVNLVKTVSNTQADAGSLITYTIKAKNNGNDFAQNVIVSDSIDSSKVEFISASDGGDFSNNRISWNFGLAVGEEKTRSFIVKIKEISGLIQLLGNTPVVFEAEDSRGSLNGSMSKGDDSIASAGKYLHVPNDQADDSGSVSYNLDATSNPGTYYLCVNTYWIDTAGNSLSISLDSDLSKVRLGNEETNYNQWMWRQFGQALELSGVHTLTIHGRESGARFDQIKITKSSNCLQ</sequence>
<name>A0A0G4B6K9_9BACT</name>
<gene>
    <name evidence="3" type="ORF">UT28_C0001G0875</name>
</gene>
<feature type="transmembrane region" description="Helical" evidence="1">
    <location>
        <begin position="12"/>
        <end position="29"/>
    </location>
</feature>
<dbReference type="Gene3D" id="2.60.40.10">
    <property type="entry name" value="Immunoglobulins"/>
    <property type="match status" value="1"/>
</dbReference>
<dbReference type="AlphaFoldDB" id="A0A0G4B6K9"/>
<keyword evidence="1" id="KW-1133">Transmembrane helix</keyword>
<dbReference type="InterPro" id="IPR017853">
    <property type="entry name" value="GH"/>
</dbReference>
<accession>A0A0G4B6K9</accession>
<keyword evidence="1" id="KW-0812">Transmembrane</keyword>
<dbReference type="InterPro" id="IPR047589">
    <property type="entry name" value="DUF11_rpt"/>
</dbReference>
<organism evidence="3 4">
    <name type="scientific">Berkelbacteria bacterium GW2011_GWE1_39_12</name>
    <dbReference type="NCBI Taxonomy" id="1618337"/>
    <lineage>
        <taxon>Bacteria</taxon>
        <taxon>Candidatus Berkelbacteria</taxon>
    </lineage>
</organism>
<evidence type="ECO:0000256" key="1">
    <source>
        <dbReference type="SAM" id="Phobius"/>
    </source>
</evidence>